<name>A0A212QG62_9CHLR</name>
<dbReference type="AlphaFoldDB" id="A0A212QG62"/>
<dbReference type="GO" id="GO:0032259">
    <property type="term" value="P:methylation"/>
    <property type="evidence" value="ECO:0007669"/>
    <property type="project" value="UniProtKB-KW"/>
</dbReference>
<dbReference type="PANTHER" id="PTHR43591">
    <property type="entry name" value="METHYLTRANSFERASE"/>
    <property type="match status" value="1"/>
</dbReference>
<dbReference type="InterPro" id="IPR013216">
    <property type="entry name" value="Methyltransf_11"/>
</dbReference>
<organism evidence="2 3">
    <name type="scientific">Thermoflexus hugenholtzii JAD2</name>
    <dbReference type="NCBI Taxonomy" id="877466"/>
    <lineage>
        <taxon>Bacteria</taxon>
        <taxon>Bacillati</taxon>
        <taxon>Chloroflexota</taxon>
        <taxon>Thermoflexia</taxon>
        <taxon>Thermoflexales</taxon>
        <taxon>Thermoflexaceae</taxon>
        <taxon>Thermoflexus</taxon>
    </lineage>
</organism>
<evidence type="ECO:0000259" key="1">
    <source>
        <dbReference type="Pfam" id="PF08241"/>
    </source>
</evidence>
<gene>
    <name evidence="2" type="ORF">SAMN02746019_00024320</name>
</gene>
<dbReference type="InterPro" id="IPR029063">
    <property type="entry name" value="SAM-dependent_MTases_sf"/>
</dbReference>
<proteinExistence type="predicted"/>
<dbReference type="EMBL" id="FYEK01000005">
    <property type="protein sequence ID" value="SNB58421.1"/>
    <property type="molecule type" value="Genomic_DNA"/>
</dbReference>
<evidence type="ECO:0000313" key="3">
    <source>
        <dbReference type="Proteomes" id="UP000197025"/>
    </source>
</evidence>
<keyword evidence="3" id="KW-1185">Reference proteome</keyword>
<dbReference type="RefSeq" id="WP_088570218.1">
    <property type="nucleotide sequence ID" value="NZ_FYEK01000005.1"/>
</dbReference>
<dbReference type="PANTHER" id="PTHR43591:SF110">
    <property type="entry name" value="RHODANESE DOMAIN-CONTAINING PROTEIN"/>
    <property type="match status" value="1"/>
</dbReference>
<dbReference type="InParanoid" id="A0A212QG62"/>
<dbReference type="Proteomes" id="UP000197025">
    <property type="component" value="Unassembled WGS sequence"/>
</dbReference>
<feature type="domain" description="Methyltransferase type 11" evidence="1">
    <location>
        <begin position="43"/>
        <end position="130"/>
    </location>
</feature>
<dbReference type="Pfam" id="PF08241">
    <property type="entry name" value="Methyltransf_11"/>
    <property type="match status" value="1"/>
</dbReference>
<dbReference type="SUPFAM" id="SSF53335">
    <property type="entry name" value="S-adenosyl-L-methionine-dependent methyltransferases"/>
    <property type="match status" value="1"/>
</dbReference>
<keyword evidence="2" id="KW-0489">Methyltransferase</keyword>
<accession>A0A212QG62</accession>
<dbReference type="Gene3D" id="3.40.50.150">
    <property type="entry name" value="Vaccinia Virus protein VP39"/>
    <property type="match status" value="1"/>
</dbReference>
<reference evidence="3" key="1">
    <citation type="submission" date="2017-06" db="EMBL/GenBank/DDBJ databases">
        <authorList>
            <person name="Varghese N."/>
            <person name="Submissions S."/>
        </authorList>
    </citation>
    <scope>NUCLEOTIDE SEQUENCE [LARGE SCALE GENOMIC DNA]</scope>
    <source>
        <strain evidence="3">JAD2</strain>
    </source>
</reference>
<dbReference type="CDD" id="cd02440">
    <property type="entry name" value="AdoMet_MTases"/>
    <property type="match status" value="1"/>
</dbReference>
<sequence length="247" mass="28300">MLELSRQEQARRRYQAQRPGWRPAGDVLNALLEPLLLPYVRALDAGCGRWGVLGRFQERVGLAVGVDADFPSLRENRILPLRAQARLEALPFPAWTFDLVLCTWVIEHLPEPQLAFREIARVLKPGGRLLLLTPNARHPLIALGRAIPSRWRRPLVRRLYGRAPQDIFPTFYRANTPGALRRLLRAAGLQEIAWFEIEDPTYLAFHPLLFALAALYERLTAWRPLRGWRLHLVGLFARPLVDPPSPE</sequence>
<protein>
    <submittedName>
        <fullName evidence="2">2-polyprenyl-3-methyl-5-hydroxy-6-metoxy-1,4-benzoquinol methylase</fullName>
    </submittedName>
</protein>
<dbReference type="GO" id="GO:0008757">
    <property type="term" value="F:S-adenosylmethionine-dependent methyltransferase activity"/>
    <property type="evidence" value="ECO:0007669"/>
    <property type="project" value="InterPro"/>
</dbReference>
<evidence type="ECO:0000313" key="2">
    <source>
        <dbReference type="EMBL" id="SNB58421.1"/>
    </source>
</evidence>
<keyword evidence="2" id="KW-0808">Transferase</keyword>